<dbReference type="EMBL" id="MRZV01000170">
    <property type="protein sequence ID" value="PIK56592.1"/>
    <property type="molecule type" value="Genomic_DNA"/>
</dbReference>
<gene>
    <name evidence="3" type="ORF">BSL78_06513</name>
</gene>
<evidence type="ECO:0000313" key="4">
    <source>
        <dbReference type="Proteomes" id="UP000230750"/>
    </source>
</evidence>
<dbReference type="InterPro" id="IPR029380">
    <property type="entry name" value="FAM124"/>
</dbReference>
<dbReference type="InterPro" id="IPR046365">
    <property type="entry name" value="FAM124_dom"/>
</dbReference>
<feature type="non-terminal residue" evidence="3">
    <location>
        <position position="1"/>
    </location>
</feature>
<protein>
    <recommendedName>
        <fullName evidence="2">FAM124 domain-containing protein</fullName>
    </recommendedName>
</protein>
<name>A0A2G8L8L1_STIJA</name>
<evidence type="ECO:0000313" key="3">
    <source>
        <dbReference type="EMBL" id="PIK56592.1"/>
    </source>
</evidence>
<keyword evidence="4" id="KW-1185">Reference proteome</keyword>
<sequence length="217" mass="25328">DAETAERPEVKDPYRLTLHFISDPKQSKKLKCLLRPLTHSVAPKLKLFNYVDRSERVVFDNKEPDVMAIPSLAIMVFLQEEQGIERILNARKYLKEAPWQLHHKDLVGGNVVPYPTNNQDFYSHADGMPLWAVRQILGKDRLRFMIFVSYENWDDTVSFYSKIVSRDVQFQKEDFCYFLVFCCRKLNLEVQLALKRLPVGFVPTPLDAAIYNSRSKT</sequence>
<dbReference type="OrthoDB" id="10023686at2759"/>
<comment type="similarity">
    <text evidence="1">Belongs to the FAM124 family.</text>
</comment>
<comment type="caution">
    <text evidence="3">The sequence shown here is derived from an EMBL/GenBank/DDBJ whole genome shotgun (WGS) entry which is preliminary data.</text>
</comment>
<dbReference type="PANTHER" id="PTHR14715:SF6">
    <property type="entry name" value="FAM124 DOMAIN-CONTAINING PROTEIN"/>
    <property type="match status" value="1"/>
</dbReference>
<reference evidence="3 4" key="1">
    <citation type="journal article" date="2017" name="PLoS Biol.">
        <title>The sea cucumber genome provides insights into morphological evolution and visceral regeneration.</title>
        <authorList>
            <person name="Zhang X."/>
            <person name="Sun L."/>
            <person name="Yuan J."/>
            <person name="Sun Y."/>
            <person name="Gao Y."/>
            <person name="Zhang L."/>
            <person name="Li S."/>
            <person name="Dai H."/>
            <person name="Hamel J.F."/>
            <person name="Liu C."/>
            <person name="Yu Y."/>
            <person name="Liu S."/>
            <person name="Lin W."/>
            <person name="Guo K."/>
            <person name="Jin S."/>
            <person name="Xu P."/>
            <person name="Storey K.B."/>
            <person name="Huan P."/>
            <person name="Zhang T."/>
            <person name="Zhou Y."/>
            <person name="Zhang J."/>
            <person name="Lin C."/>
            <person name="Li X."/>
            <person name="Xing L."/>
            <person name="Huo D."/>
            <person name="Sun M."/>
            <person name="Wang L."/>
            <person name="Mercier A."/>
            <person name="Li F."/>
            <person name="Yang H."/>
            <person name="Xiang J."/>
        </authorList>
    </citation>
    <scope>NUCLEOTIDE SEQUENCE [LARGE SCALE GENOMIC DNA]</scope>
    <source>
        <strain evidence="3">Shaxun</strain>
        <tissue evidence="3">Muscle</tissue>
    </source>
</reference>
<dbReference type="AlphaFoldDB" id="A0A2G8L8L1"/>
<accession>A0A2G8L8L1</accession>
<proteinExistence type="inferred from homology"/>
<evidence type="ECO:0000259" key="2">
    <source>
        <dbReference type="Pfam" id="PF15067"/>
    </source>
</evidence>
<organism evidence="3 4">
    <name type="scientific">Stichopus japonicus</name>
    <name type="common">Sea cucumber</name>
    <dbReference type="NCBI Taxonomy" id="307972"/>
    <lineage>
        <taxon>Eukaryota</taxon>
        <taxon>Metazoa</taxon>
        <taxon>Echinodermata</taxon>
        <taxon>Eleutherozoa</taxon>
        <taxon>Echinozoa</taxon>
        <taxon>Holothuroidea</taxon>
        <taxon>Aspidochirotacea</taxon>
        <taxon>Aspidochirotida</taxon>
        <taxon>Stichopodidae</taxon>
        <taxon>Apostichopus</taxon>
    </lineage>
</organism>
<feature type="domain" description="FAM124" evidence="2">
    <location>
        <begin position="17"/>
        <end position="210"/>
    </location>
</feature>
<dbReference type="STRING" id="307972.A0A2G8L8L1"/>
<dbReference type="Proteomes" id="UP000230750">
    <property type="component" value="Unassembled WGS sequence"/>
</dbReference>
<dbReference type="Pfam" id="PF15067">
    <property type="entry name" value="FAM124"/>
    <property type="match status" value="1"/>
</dbReference>
<evidence type="ECO:0000256" key="1">
    <source>
        <dbReference type="ARBA" id="ARBA00006440"/>
    </source>
</evidence>
<dbReference type="PANTHER" id="PTHR14715">
    <property type="entry name" value="FAM124 DOMAIN-CONTAINING PROTEIN-RELATED"/>
    <property type="match status" value="1"/>
</dbReference>